<keyword evidence="5" id="KW-1000">Mitochondrion outer membrane</keyword>
<comment type="similarity">
    <text evidence="2">Belongs to the Tom7 family.</text>
</comment>
<gene>
    <name evidence="11" type="ORF">BDK51DRAFT_43719</name>
</gene>
<feature type="transmembrane region" description="Helical" evidence="10">
    <location>
        <begin position="20"/>
        <end position="39"/>
    </location>
</feature>
<dbReference type="InterPro" id="IPR012621">
    <property type="entry name" value="Tom7"/>
</dbReference>
<evidence type="ECO:0000256" key="6">
    <source>
        <dbReference type="ARBA" id="ARBA00022927"/>
    </source>
</evidence>
<dbReference type="OrthoDB" id="284357at2759"/>
<evidence type="ECO:0000256" key="8">
    <source>
        <dbReference type="ARBA" id="ARBA00023128"/>
    </source>
</evidence>
<keyword evidence="12" id="KW-1185">Reference proteome</keyword>
<proteinExistence type="inferred from homology"/>
<evidence type="ECO:0000256" key="4">
    <source>
        <dbReference type="ARBA" id="ARBA00022692"/>
    </source>
</evidence>
<keyword evidence="7 10" id="KW-1133">Transmembrane helix</keyword>
<reference evidence="12" key="1">
    <citation type="journal article" date="2018" name="Nat. Microbiol.">
        <title>Leveraging single-cell genomics to expand the fungal tree of life.</title>
        <authorList>
            <person name="Ahrendt S.R."/>
            <person name="Quandt C.A."/>
            <person name="Ciobanu D."/>
            <person name="Clum A."/>
            <person name="Salamov A."/>
            <person name="Andreopoulos B."/>
            <person name="Cheng J.F."/>
            <person name="Woyke T."/>
            <person name="Pelin A."/>
            <person name="Henrissat B."/>
            <person name="Reynolds N.K."/>
            <person name="Benny G.L."/>
            <person name="Smith M.E."/>
            <person name="James T.Y."/>
            <person name="Grigoriev I.V."/>
        </authorList>
    </citation>
    <scope>NUCLEOTIDE SEQUENCE [LARGE SCALE GENOMIC DNA]</scope>
</reference>
<keyword evidence="9 10" id="KW-0472">Membrane</keyword>
<keyword evidence="4 10" id="KW-0812">Transmembrane</keyword>
<protein>
    <recommendedName>
        <fullName evidence="13">Mitochondrial import receptor subunit TOM7</fullName>
    </recommendedName>
</protein>
<dbReference type="EMBL" id="KZ997425">
    <property type="protein sequence ID" value="RKO87436.1"/>
    <property type="molecule type" value="Genomic_DNA"/>
</dbReference>
<evidence type="ECO:0000256" key="2">
    <source>
        <dbReference type="ARBA" id="ARBA00010917"/>
    </source>
</evidence>
<dbReference type="AlphaFoldDB" id="A0A4P9WB01"/>
<evidence type="ECO:0000256" key="5">
    <source>
        <dbReference type="ARBA" id="ARBA00022787"/>
    </source>
</evidence>
<comment type="subcellular location">
    <subcellularLocation>
        <location evidence="1">Mitochondrion outer membrane</location>
        <topology evidence="1">Single-pass membrane protein</topology>
    </subcellularLocation>
</comment>
<keyword evidence="3" id="KW-0813">Transport</keyword>
<evidence type="ECO:0000256" key="10">
    <source>
        <dbReference type="SAM" id="Phobius"/>
    </source>
</evidence>
<evidence type="ECO:0000313" key="11">
    <source>
        <dbReference type="EMBL" id="RKO87436.1"/>
    </source>
</evidence>
<evidence type="ECO:0000256" key="3">
    <source>
        <dbReference type="ARBA" id="ARBA00022448"/>
    </source>
</evidence>
<evidence type="ECO:0000256" key="1">
    <source>
        <dbReference type="ARBA" id="ARBA00004572"/>
    </source>
</evidence>
<organism evidence="11 12">
    <name type="scientific">Blyttiomyces helicus</name>
    <dbReference type="NCBI Taxonomy" id="388810"/>
    <lineage>
        <taxon>Eukaryota</taxon>
        <taxon>Fungi</taxon>
        <taxon>Fungi incertae sedis</taxon>
        <taxon>Chytridiomycota</taxon>
        <taxon>Chytridiomycota incertae sedis</taxon>
        <taxon>Chytridiomycetes</taxon>
        <taxon>Chytridiomycetes incertae sedis</taxon>
        <taxon>Blyttiomyces</taxon>
    </lineage>
</organism>
<dbReference type="Proteomes" id="UP000269721">
    <property type="component" value="Unassembled WGS sequence"/>
</dbReference>
<keyword evidence="8" id="KW-0496">Mitochondrion</keyword>
<accession>A0A4P9WB01</accession>
<dbReference type="GO" id="GO:0005742">
    <property type="term" value="C:mitochondrial outer membrane translocase complex"/>
    <property type="evidence" value="ECO:0007669"/>
    <property type="project" value="InterPro"/>
</dbReference>
<dbReference type="Pfam" id="PF08038">
    <property type="entry name" value="Tom7"/>
    <property type="match status" value="1"/>
</dbReference>
<evidence type="ECO:0000256" key="7">
    <source>
        <dbReference type="ARBA" id="ARBA00022989"/>
    </source>
</evidence>
<evidence type="ECO:0000256" key="9">
    <source>
        <dbReference type="ARBA" id="ARBA00023136"/>
    </source>
</evidence>
<name>A0A4P9WB01_9FUNG</name>
<evidence type="ECO:0008006" key="13">
    <source>
        <dbReference type="Google" id="ProtNLM"/>
    </source>
</evidence>
<dbReference type="GO" id="GO:0030150">
    <property type="term" value="P:protein import into mitochondrial matrix"/>
    <property type="evidence" value="ECO:0007669"/>
    <property type="project" value="InterPro"/>
</dbReference>
<sequence length="74" mass="8229">MQDETRERIIKFIDWAKKAVHVGFIPLVLYIVILGVNEYGSAHAPLPPLAPNKPGYTRSIPRPSLLRILVPLAG</sequence>
<keyword evidence="6" id="KW-0653">Protein transport</keyword>
<evidence type="ECO:0000313" key="12">
    <source>
        <dbReference type="Proteomes" id="UP000269721"/>
    </source>
</evidence>